<dbReference type="KEGG" id="pbh:AAW51_3385"/>
<organism evidence="1 2">
    <name type="scientific">Caldimonas brevitalea</name>
    <dbReference type="NCBI Taxonomy" id="413882"/>
    <lineage>
        <taxon>Bacteria</taxon>
        <taxon>Pseudomonadati</taxon>
        <taxon>Pseudomonadota</taxon>
        <taxon>Betaproteobacteria</taxon>
        <taxon>Burkholderiales</taxon>
        <taxon>Sphaerotilaceae</taxon>
        <taxon>Caldimonas</taxon>
    </lineage>
</organism>
<dbReference type="Gene3D" id="1.10.620.20">
    <property type="entry name" value="Ribonucleotide Reductase, subunit A"/>
    <property type="match status" value="1"/>
</dbReference>
<protein>
    <recommendedName>
        <fullName evidence="3">Para-aminobenzoate N-oxygenase AurF</fullName>
    </recommendedName>
</protein>
<dbReference type="AlphaFoldDB" id="A0A0G3BRS0"/>
<gene>
    <name evidence="1" type="ORF">AAW51_3385</name>
</gene>
<dbReference type="InterPro" id="IPR012348">
    <property type="entry name" value="RNR-like"/>
</dbReference>
<dbReference type="GO" id="GO:0016491">
    <property type="term" value="F:oxidoreductase activity"/>
    <property type="evidence" value="ECO:0007669"/>
    <property type="project" value="InterPro"/>
</dbReference>
<sequence>MLGECTPRDDTTDSWYAKATVRHTPRIFAPSGTNTELVYPTARSFIVDHPIVRSKGPDVRSFILAQAAYQFLYNIALMETKLVIRASLAVLHRNADGIDDQHKLDALTVVIDEGYHAHVALDYILQFKQQSGIAPVHPPESTQKIDAVERAAAVLPVELHPDFELLAVTLAENVVTEEVANMGREKDVVKSFATVMKDHVRDEGRHSSYFAELMKARWPHLSEDTQMQLGAALPHFLEDYLHVDPERHAERQVLQACGLLPDEIGPVLADSEQAFTDYHTQARQKTTSRLLRLIRQIGVLDVETNRQLFAERGYAI</sequence>
<dbReference type="EMBL" id="CP011371">
    <property type="protein sequence ID" value="AKJ30076.1"/>
    <property type="molecule type" value="Genomic_DNA"/>
</dbReference>
<dbReference type="InterPro" id="IPR025859">
    <property type="entry name" value="AurF/CmlI"/>
</dbReference>
<dbReference type="RefSeq" id="WP_047195534.1">
    <property type="nucleotide sequence ID" value="NZ_CP011371.1"/>
</dbReference>
<evidence type="ECO:0000313" key="2">
    <source>
        <dbReference type="Proteomes" id="UP000035352"/>
    </source>
</evidence>
<accession>A0A0G3BRS0</accession>
<evidence type="ECO:0000313" key="1">
    <source>
        <dbReference type="EMBL" id="AKJ30076.1"/>
    </source>
</evidence>
<evidence type="ECO:0008006" key="3">
    <source>
        <dbReference type="Google" id="ProtNLM"/>
    </source>
</evidence>
<name>A0A0G3BRS0_9BURK</name>
<reference evidence="1 2" key="1">
    <citation type="submission" date="2015-05" db="EMBL/GenBank/DDBJ databases">
        <authorList>
            <person name="Tang B."/>
            <person name="Yu Y."/>
        </authorList>
    </citation>
    <scope>NUCLEOTIDE SEQUENCE [LARGE SCALE GENOMIC DNA]</scope>
    <source>
        <strain evidence="1 2">DSM 7029</strain>
    </source>
</reference>
<proteinExistence type="predicted"/>
<dbReference type="Pfam" id="PF11583">
    <property type="entry name" value="AurF"/>
    <property type="match status" value="1"/>
</dbReference>
<dbReference type="OrthoDB" id="8437084at2"/>
<keyword evidence="2" id="KW-1185">Reference proteome</keyword>
<dbReference type="Proteomes" id="UP000035352">
    <property type="component" value="Chromosome"/>
</dbReference>
<dbReference type="STRING" id="413882.AAW51_3385"/>